<reference evidence="1" key="1">
    <citation type="journal article" date="2020" name="Stud. Mycol.">
        <title>101 Dothideomycetes genomes: a test case for predicting lifestyles and emergence of pathogens.</title>
        <authorList>
            <person name="Haridas S."/>
            <person name="Albert R."/>
            <person name="Binder M."/>
            <person name="Bloem J."/>
            <person name="Labutti K."/>
            <person name="Salamov A."/>
            <person name="Andreopoulos B."/>
            <person name="Baker S."/>
            <person name="Barry K."/>
            <person name="Bills G."/>
            <person name="Bluhm B."/>
            <person name="Cannon C."/>
            <person name="Castanera R."/>
            <person name="Culley D."/>
            <person name="Daum C."/>
            <person name="Ezra D."/>
            <person name="Gonzalez J."/>
            <person name="Henrissat B."/>
            <person name="Kuo A."/>
            <person name="Liang C."/>
            <person name="Lipzen A."/>
            <person name="Lutzoni F."/>
            <person name="Magnuson J."/>
            <person name="Mondo S."/>
            <person name="Nolan M."/>
            <person name="Ohm R."/>
            <person name="Pangilinan J."/>
            <person name="Park H.-J."/>
            <person name="Ramirez L."/>
            <person name="Alfaro M."/>
            <person name="Sun H."/>
            <person name="Tritt A."/>
            <person name="Yoshinaga Y."/>
            <person name="Zwiers L.-H."/>
            <person name="Turgeon B."/>
            <person name="Goodwin S."/>
            <person name="Spatafora J."/>
            <person name="Crous P."/>
            <person name="Grigoriev I."/>
        </authorList>
    </citation>
    <scope>NUCLEOTIDE SEQUENCE</scope>
    <source>
        <strain evidence="1">CBS 113818</strain>
    </source>
</reference>
<dbReference type="OrthoDB" id="3783989at2759"/>
<keyword evidence="2" id="KW-1185">Reference proteome</keyword>
<organism evidence="1 2">
    <name type="scientific">Ophiobolus disseminans</name>
    <dbReference type="NCBI Taxonomy" id="1469910"/>
    <lineage>
        <taxon>Eukaryota</taxon>
        <taxon>Fungi</taxon>
        <taxon>Dikarya</taxon>
        <taxon>Ascomycota</taxon>
        <taxon>Pezizomycotina</taxon>
        <taxon>Dothideomycetes</taxon>
        <taxon>Pleosporomycetidae</taxon>
        <taxon>Pleosporales</taxon>
        <taxon>Pleosporineae</taxon>
        <taxon>Phaeosphaeriaceae</taxon>
        <taxon>Ophiobolus</taxon>
    </lineage>
</organism>
<evidence type="ECO:0000313" key="1">
    <source>
        <dbReference type="EMBL" id="KAF2831730.1"/>
    </source>
</evidence>
<accession>A0A6A7AEJ2</accession>
<sequence>MDEDWSNGDFRVGEMFPDPHNRDCRKHQAKNRGRKCGTCMYCKCKATQVCPVCGDRWYMELRKRALRAHCRARGLRTPNGLTKQQLLDRLEVLNGSERPQPASAKTYKTTDEQRSKFQIGLHHDMLKHLRTYDSAGWSTAEELRFQFSVAVTLVHELTHVFWFNATERCWNCFDEDPYWHRNEDNFGEPKEIGNSWEYWAFGSRVPVGVRLTPQGSTETTNNFQRCQWNYIWSTKQVGRSDHPVIDHDFVLPVEYIHSWFREATWQRIATNGREAGRPNYAQAVFLREEPCGVDAKGEYKDYECTLENYNLAQLVAQGGYNHPGAARLAYGTKFDNNTKIKKHKKALIAKRDLCTCAGQP</sequence>
<dbReference type="Proteomes" id="UP000799424">
    <property type="component" value="Unassembled WGS sequence"/>
</dbReference>
<gene>
    <name evidence="1" type="ORF">CC86DRAFT_367023</name>
</gene>
<name>A0A6A7AEJ2_9PLEO</name>
<proteinExistence type="predicted"/>
<protein>
    <submittedName>
        <fullName evidence="1">Uncharacterized protein</fullName>
    </submittedName>
</protein>
<dbReference type="AlphaFoldDB" id="A0A6A7AEJ2"/>
<evidence type="ECO:0000313" key="2">
    <source>
        <dbReference type="Proteomes" id="UP000799424"/>
    </source>
</evidence>
<dbReference type="EMBL" id="MU006218">
    <property type="protein sequence ID" value="KAF2831730.1"/>
    <property type="molecule type" value="Genomic_DNA"/>
</dbReference>